<feature type="chain" id="PRO_5016826055" description="Hydrolase" evidence="2">
    <location>
        <begin position="22"/>
        <end position="92"/>
    </location>
</feature>
<proteinExistence type="predicted"/>
<gene>
    <name evidence="3" type="ORF">DPV79_26690</name>
</gene>
<evidence type="ECO:0000256" key="1">
    <source>
        <dbReference type="SAM" id="MobiDB-lite"/>
    </source>
</evidence>
<feature type="compositionally biased region" description="Basic and acidic residues" evidence="1">
    <location>
        <begin position="49"/>
        <end position="70"/>
    </location>
</feature>
<feature type="compositionally biased region" description="Low complexity" evidence="1">
    <location>
        <begin position="72"/>
        <end position="84"/>
    </location>
</feature>
<evidence type="ECO:0000313" key="4">
    <source>
        <dbReference type="Proteomes" id="UP000252458"/>
    </source>
</evidence>
<organism evidence="3 4">
    <name type="scientific">Burkholderia reimsis</name>
    <dbReference type="NCBI Taxonomy" id="2234132"/>
    <lineage>
        <taxon>Bacteria</taxon>
        <taxon>Pseudomonadati</taxon>
        <taxon>Pseudomonadota</taxon>
        <taxon>Betaproteobacteria</taxon>
        <taxon>Burkholderiales</taxon>
        <taxon>Burkholderiaceae</taxon>
        <taxon>Burkholderia</taxon>
    </lineage>
</organism>
<dbReference type="RefSeq" id="WP_113046880.1">
    <property type="nucleotide sequence ID" value="NZ_QMFZ01000026.1"/>
</dbReference>
<dbReference type="Proteomes" id="UP000252458">
    <property type="component" value="Unassembled WGS sequence"/>
</dbReference>
<evidence type="ECO:0008006" key="5">
    <source>
        <dbReference type="Google" id="ProtNLM"/>
    </source>
</evidence>
<name>A0A365QNZ2_9BURK</name>
<feature type="region of interest" description="Disordered" evidence="1">
    <location>
        <begin position="49"/>
        <end position="92"/>
    </location>
</feature>
<comment type="caution">
    <text evidence="3">The sequence shown here is derived from an EMBL/GenBank/DDBJ whole genome shotgun (WGS) entry which is preliminary data.</text>
</comment>
<dbReference type="AlphaFoldDB" id="A0A365QNZ2"/>
<dbReference type="EMBL" id="QMFZ01000026">
    <property type="protein sequence ID" value="RBB35946.1"/>
    <property type="molecule type" value="Genomic_DNA"/>
</dbReference>
<accession>A0A365QNZ2</accession>
<protein>
    <recommendedName>
        <fullName evidence="5">Hydrolase</fullName>
    </recommendedName>
</protein>
<keyword evidence="4" id="KW-1185">Reference proteome</keyword>
<evidence type="ECO:0000313" key="3">
    <source>
        <dbReference type="EMBL" id="RBB35946.1"/>
    </source>
</evidence>
<reference evidence="3 4" key="1">
    <citation type="submission" date="2018-06" db="EMBL/GenBank/DDBJ databases">
        <title>Draft genome sequence of Burkholderia reimsis strain BE51 isolated from a French agricultural soil.</title>
        <authorList>
            <person name="Esmaeel Q."/>
        </authorList>
    </citation>
    <scope>NUCLEOTIDE SEQUENCE [LARGE SCALE GENOMIC DNA]</scope>
    <source>
        <strain evidence="3 4">BE51</strain>
    </source>
</reference>
<evidence type="ECO:0000256" key="2">
    <source>
        <dbReference type="SAM" id="SignalP"/>
    </source>
</evidence>
<feature type="signal peptide" evidence="2">
    <location>
        <begin position="1"/>
        <end position="21"/>
    </location>
</feature>
<sequence>MRLITAALLGAAALVPSLAPAHTPLPDPADAAAAVPDVTVTSVFDGYRPYRDDEGPGWKQLNREVTERPAKGRTTGRAAGGATRSMHEEAAR</sequence>
<keyword evidence="2" id="KW-0732">Signal</keyword>